<evidence type="ECO:0000256" key="1">
    <source>
        <dbReference type="ARBA" id="ARBA00003986"/>
    </source>
</evidence>
<dbReference type="GO" id="GO:0005524">
    <property type="term" value="F:ATP binding"/>
    <property type="evidence" value="ECO:0007669"/>
    <property type="project" value="UniProtKB-KW"/>
</dbReference>
<dbReference type="PANTHER" id="PTHR11933">
    <property type="entry name" value="TRNA 5-METHYLAMINOMETHYL-2-THIOURIDYLATE -METHYLTRANSFERASE"/>
    <property type="match status" value="1"/>
</dbReference>
<dbReference type="AlphaFoldDB" id="A0A2S5B1P2"/>
<feature type="domain" description="Rhodanese" evidence="12">
    <location>
        <begin position="8"/>
        <end position="74"/>
    </location>
</feature>
<keyword evidence="5" id="KW-0808">Transferase</keyword>
<evidence type="ECO:0000256" key="10">
    <source>
        <dbReference type="ARBA" id="ARBA00023157"/>
    </source>
</evidence>
<dbReference type="InterPro" id="IPR046884">
    <property type="entry name" value="MnmA-like_central"/>
</dbReference>
<dbReference type="STRING" id="741276.A0A2S5B1P2"/>
<evidence type="ECO:0000259" key="12">
    <source>
        <dbReference type="PROSITE" id="PS50206"/>
    </source>
</evidence>
<evidence type="ECO:0000313" key="13">
    <source>
        <dbReference type="EMBL" id="POY70601.1"/>
    </source>
</evidence>
<comment type="caution">
    <text evidence="13">The sequence shown here is derived from an EMBL/GenBank/DDBJ whole genome shotgun (WGS) entry which is preliminary data.</text>
</comment>
<dbReference type="InterPro" id="IPR004506">
    <property type="entry name" value="MnmA-like"/>
</dbReference>
<accession>A0A2S5B1P2</accession>
<dbReference type="GO" id="GO:0016783">
    <property type="term" value="F:sulfurtransferase activity"/>
    <property type="evidence" value="ECO:0007669"/>
    <property type="project" value="InterPro"/>
</dbReference>
<evidence type="ECO:0000256" key="2">
    <source>
        <dbReference type="ARBA" id="ARBA00006191"/>
    </source>
</evidence>
<evidence type="ECO:0000313" key="14">
    <source>
        <dbReference type="Proteomes" id="UP000237144"/>
    </source>
</evidence>
<protein>
    <recommendedName>
        <fullName evidence="3">tRNA-5-taurinomethyluridine 2-sulfurtransferase</fullName>
        <ecNumber evidence="3">2.8.1.14</ecNumber>
    </recommendedName>
</protein>
<dbReference type="Proteomes" id="UP000237144">
    <property type="component" value="Unassembled WGS sequence"/>
</dbReference>
<dbReference type="OrthoDB" id="3685at2759"/>
<dbReference type="Gene3D" id="2.40.30.10">
    <property type="entry name" value="Translation factors"/>
    <property type="match status" value="1"/>
</dbReference>
<gene>
    <name evidence="13" type="ORF">BMF94_6379</name>
</gene>
<dbReference type="Pfam" id="PF20258">
    <property type="entry name" value="tRNA_Me_trans_C"/>
    <property type="match status" value="1"/>
</dbReference>
<keyword evidence="7" id="KW-0547">Nucleotide-binding</keyword>
<dbReference type="EC" id="2.8.1.14" evidence="3"/>
<comment type="function">
    <text evidence="1">Catalyzes the 2-thiolation of uridine at the wobble position (U34) of mitochondrial tRNA(Lys), tRNA(Glu) and tRNA(Gln). Required for the formation of 5-taurinomethyl-2-thiouridine (tm5s2U) of mitochondrial tRNA(Lys), tRNA(Glu), and tRNA(Gln) at the wobble position. ATP is required to activate the C2 atom of the wobble base.</text>
</comment>
<keyword evidence="4" id="KW-0820">tRNA-binding</keyword>
<comment type="catalytic activity">
    <reaction evidence="11">
        <text>5-taurinomethyluridine(34) in tRNA + S-sulfanyl-L-cysteinyl-[protein] + AH2 + ATP = 5-taurinomethyl-2-thiouridine(34) in tRNA + L-cysteinyl-[protein] + A + AMP + diphosphate + H(+)</text>
        <dbReference type="Rhea" id="RHEA:47040"/>
        <dbReference type="Rhea" id="RHEA-COMP:10131"/>
        <dbReference type="Rhea" id="RHEA-COMP:11726"/>
        <dbReference type="Rhea" id="RHEA-COMP:11732"/>
        <dbReference type="Rhea" id="RHEA-COMP:11733"/>
        <dbReference type="ChEBI" id="CHEBI:13193"/>
        <dbReference type="ChEBI" id="CHEBI:15378"/>
        <dbReference type="ChEBI" id="CHEBI:17499"/>
        <dbReference type="ChEBI" id="CHEBI:29950"/>
        <dbReference type="ChEBI" id="CHEBI:30616"/>
        <dbReference type="ChEBI" id="CHEBI:33019"/>
        <dbReference type="ChEBI" id="CHEBI:61963"/>
        <dbReference type="ChEBI" id="CHEBI:87171"/>
        <dbReference type="ChEBI" id="CHEBI:87172"/>
        <dbReference type="ChEBI" id="CHEBI:456215"/>
        <dbReference type="EC" id="2.8.1.14"/>
    </reaction>
</comment>
<dbReference type="FunFam" id="2.30.30.280:FF:000001">
    <property type="entry name" value="tRNA-specific 2-thiouridylase MnmA"/>
    <property type="match status" value="1"/>
</dbReference>
<name>A0A2S5B1P2_9BASI</name>
<evidence type="ECO:0000256" key="4">
    <source>
        <dbReference type="ARBA" id="ARBA00022555"/>
    </source>
</evidence>
<dbReference type="GO" id="GO:0000049">
    <property type="term" value="F:tRNA binding"/>
    <property type="evidence" value="ECO:0007669"/>
    <property type="project" value="UniProtKB-KW"/>
</dbReference>
<evidence type="ECO:0000256" key="6">
    <source>
        <dbReference type="ARBA" id="ARBA00022694"/>
    </source>
</evidence>
<dbReference type="Gene3D" id="3.40.50.620">
    <property type="entry name" value="HUPs"/>
    <property type="match status" value="1"/>
</dbReference>
<dbReference type="InterPro" id="IPR046885">
    <property type="entry name" value="MnmA-like_C"/>
</dbReference>
<dbReference type="NCBIfam" id="NF001138">
    <property type="entry name" value="PRK00143.1"/>
    <property type="match status" value="1"/>
</dbReference>
<evidence type="ECO:0000256" key="11">
    <source>
        <dbReference type="ARBA" id="ARBA00049564"/>
    </source>
</evidence>
<dbReference type="GO" id="GO:0002143">
    <property type="term" value="P:tRNA wobble position uridine thiolation"/>
    <property type="evidence" value="ECO:0007669"/>
    <property type="project" value="TreeGrafter"/>
</dbReference>
<dbReference type="Pfam" id="PF03054">
    <property type="entry name" value="tRNA_Me_trans"/>
    <property type="match status" value="1"/>
</dbReference>
<evidence type="ECO:0000256" key="7">
    <source>
        <dbReference type="ARBA" id="ARBA00022741"/>
    </source>
</evidence>
<dbReference type="Pfam" id="PF20259">
    <property type="entry name" value="tRNA_Me_trans_M"/>
    <property type="match status" value="1"/>
</dbReference>
<dbReference type="PROSITE" id="PS50206">
    <property type="entry name" value="RHODANESE_3"/>
    <property type="match status" value="1"/>
</dbReference>
<comment type="similarity">
    <text evidence="2">Belongs to the MnmA/TRMU family.</text>
</comment>
<dbReference type="SUPFAM" id="SSF52402">
    <property type="entry name" value="Adenine nucleotide alpha hydrolases-like"/>
    <property type="match status" value="1"/>
</dbReference>
<dbReference type="EMBL" id="PJQD01000113">
    <property type="protein sequence ID" value="POY70601.1"/>
    <property type="molecule type" value="Genomic_DNA"/>
</dbReference>
<evidence type="ECO:0000256" key="9">
    <source>
        <dbReference type="ARBA" id="ARBA00022884"/>
    </source>
</evidence>
<keyword evidence="6" id="KW-0819">tRNA processing</keyword>
<proteinExistence type="inferred from homology"/>
<sequence>MSSELSRGSWGPPSKGTTVFACMSGGVDSSVAARLLLEQGYDVKPIFMRNWDTLDEQSGSGGCEWERDWDDVERICREHLGNVKPELVDLSREYWTNVFEPALEEWAAGVTPNPDVTCNQHIKFRILPERLLSRSPDAWIATGHYARLRPSALDPSRPALYRGANIRKDQSHYLSTSPIGALERTLFPLGDFTSKDAVRDLAKEWGMHTGEKKDSMGICFVGVRKGFSGFLDSYLPPSPGDIVNDAGKVVGRHDGLWKYTVGERARISGLPEAVFVGKKDAERNTIIVVPKSQVAHDHLPISDLLLAFRSPVLRCTSLSSSDFVWTSPSHPPPEIASPDGFQAEAQIRSLPAGALSSCRVVQRNGNGALQIQLDEPLVGVSPGQTVALYRGDWCLGGGSIKFTQTLADISHS</sequence>
<dbReference type="Gene3D" id="2.30.30.280">
    <property type="entry name" value="Adenine nucleotide alpha hydrolases-like domains"/>
    <property type="match status" value="1"/>
</dbReference>
<keyword evidence="9" id="KW-0694">RNA-binding</keyword>
<dbReference type="NCBIfam" id="TIGR00420">
    <property type="entry name" value="trmU"/>
    <property type="match status" value="1"/>
</dbReference>
<reference evidence="13 14" key="1">
    <citation type="journal article" date="2018" name="Front. Microbiol.">
        <title>Prospects for Fungal Bioremediation of Acidic Radioactive Waste Sites: Characterization and Genome Sequence of Rhodotorula taiwanensis MD1149.</title>
        <authorList>
            <person name="Tkavc R."/>
            <person name="Matrosova V.Y."/>
            <person name="Grichenko O.E."/>
            <person name="Gostincar C."/>
            <person name="Volpe R.P."/>
            <person name="Klimenkova P."/>
            <person name="Gaidamakova E.K."/>
            <person name="Zhou C.E."/>
            <person name="Stewart B.J."/>
            <person name="Lyman M.G."/>
            <person name="Malfatti S.A."/>
            <person name="Rubinfeld B."/>
            <person name="Courtot M."/>
            <person name="Singh J."/>
            <person name="Dalgard C.L."/>
            <person name="Hamilton T."/>
            <person name="Frey K.G."/>
            <person name="Gunde-Cimerman N."/>
            <person name="Dugan L."/>
            <person name="Daly M.J."/>
        </authorList>
    </citation>
    <scope>NUCLEOTIDE SEQUENCE [LARGE SCALE GENOMIC DNA]</scope>
    <source>
        <strain evidence="13 14">MD1149</strain>
    </source>
</reference>
<dbReference type="InterPro" id="IPR001763">
    <property type="entry name" value="Rhodanese-like_dom"/>
</dbReference>
<organism evidence="13 14">
    <name type="scientific">Rhodotorula taiwanensis</name>
    <dbReference type="NCBI Taxonomy" id="741276"/>
    <lineage>
        <taxon>Eukaryota</taxon>
        <taxon>Fungi</taxon>
        <taxon>Dikarya</taxon>
        <taxon>Basidiomycota</taxon>
        <taxon>Pucciniomycotina</taxon>
        <taxon>Microbotryomycetes</taxon>
        <taxon>Sporidiobolales</taxon>
        <taxon>Sporidiobolaceae</taxon>
        <taxon>Rhodotorula</taxon>
    </lineage>
</organism>
<keyword evidence="8" id="KW-0067">ATP-binding</keyword>
<dbReference type="InterPro" id="IPR014729">
    <property type="entry name" value="Rossmann-like_a/b/a_fold"/>
</dbReference>
<evidence type="ECO:0000256" key="5">
    <source>
        <dbReference type="ARBA" id="ARBA00022679"/>
    </source>
</evidence>
<keyword evidence="10" id="KW-1015">Disulfide bond</keyword>
<evidence type="ECO:0000256" key="8">
    <source>
        <dbReference type="ARBA" id="ARBA00022840"/>
    </source>
</evidence>
<dbReference type="CDD" id="cd01998">
    <property type="entry name" value="MnmA_TRMU-like"/>
    <property type="match status" value="1"/>
</dbReference>
<dbReference type="PANTHER" id="PTHR11933:SF5">
    <property type="entry name" value="MITOCHONDRIAL TRNA-SPECIFIC 2-THIOURIDYLASE 1"/>
    <property type="match status" value="1"/>
</dbReference>
<keyword evidence="14" id="KW-1185">Reference proteome</keyword>
<evidence type="ECO:0000256" key="3">
    <source>
        <dbReference type="ARBA" id="ARBA00011953"/>
    </source>
</evidence>
<dbReference type="InterPro" id="IPR023382">
    <property type="entry name" value="MnmA-like_central_sf"/>
</dbReference>
<dbReference type="GO" id="GO:0005739">
    <property type="term" value="C:mitochondrion"/>
    <property type="evidence" value="ECO:0007669"/>
    <property type="project" value="TreeGrafter"/>
</dbReference>